<dbReference type="AlphaFoldDB" id="A0A9I9DVV9"/>
<sequence length="54" mass="6311">MEVKYLEYEYDMRTVGRTVSEGSCKNMDSSTALEIPAIHVFFRLWIIMNSSVDF</sequence>
<evidence type="ECO:0000313" key="1">
    <source>
        <dbReference type="EnsemblPlants" id="MELO3C024576.2.1"/>
    </source>
</evidence>
<dbReference type="EnsemblPlants" id="MELO3C024576.2.1">
    <property type="protein sequence ID" value="MELO3C024576.2.1"/>
    <property type="gene ID" value="MELO3C024576.2"/>
</dbReference>
<organism evidence="1">
    <name type="scientific">Cucumis melo</name>
    <name type="common">Muskmelon</name>
    <dbReference type="NCBI Taxonomy" id="3656"/>
    <lineage>
        <taxon>Eukaryota</taxon>
        <taxon>Viridiplantae</taxon>
        <taxon>Streptophyta</taxon>
        <taxon>Embryophyta</taxon>
        <taxon>Tracheophyta</taxon>
        <taxon>Spermatophyta</taxon>
        <taxon>Magnoliopsida</taxon>
        <taxon>eudicotyledons</taxon>
        <taxon>Gunneridae</taxon>
        <taxon>Pentapetalae</taxon>
        <taxon>rosids</taxon>
        <taxon>fabids</taxon>
        <taxon>Cucurbitales</taxon>
        <taxon>Cucurbitaceae</taxon>
        <taxon>Benincaseae</taxon>
        <taxon>Cucumis</taxon>
    </lineage>
</organism>
<name>A0A9I9DVV9_CUCME</name>
<proteinExistence type="predicted"/>
<dbReference type="Gramene" id="MELO3C024576.2.1">
    <property type="protein sequence ID" value="MELO3C024576.2.1"/>
    <property type="gene ID" value="MELO3C024576.2"/>
</dbReference>
<accession>A0A9I9DVV9</accession>
<reference evidence="1" key="1">
    <citation type="submission" date="2023-03" db="UniProtKB">
        <authorList>
            <consortium name="EnsemblPlants"/>
        </authorList>
    </citation>
    <scope>IDENTIFICATION</scope>
</reference>
<protein>
    <submittedName>
        <fullName evidence="1">Uncharacterized protein</fullName>
    </submittedName>
</protein>